<dbReference type="GO" id="GO:0033567">
    <property type="term" value="P:DNA replication, Okazaki fragment processing"/>
    <property type="evidence" value="ECO:0007669"/>
    <property type="project" value="InterPro"/>
</dbReference>
<dbReference type="RefSeq" id="WP_303492740.1">
    <property type="nucleotide sequence ID" value="NZ_JAUOPB010000007.1"/>
</dbReference>
<evidence type="ECO:0000313" key="6">
    <source>
        <dbReference type="Proteomes" id="UP001169760"/>
    </source>
</evidence>
<gene>
    <name evidence="5" type="ORF">Q4521_10290</name>
</gene>
<dbReference type="PANTHER" id="PTHR42646">
    <property type="entry name" value="FLAP ENDONUCLEASE XNI"/>
    <property type="match status" value="1"/>
</dbReference>
<organism evidence="5 6">
    <name type="scientific">Saccharophagus degradans</name>
    <dbReference type="NCBI Taxonomy" id="86304"/>
    <lineage>
        <taxon>Bacteria</taxon>
        <taxon>Pseudomonadati</taxon>
        <taxon>Pseudomonadota</taxon>
        <taxon>Gammaproteobacteria</taxon>
        <taxon>Cellvibrionales</taxon>
        <taxon>Cellvibrionaceae</taxon>
        <taxon>Saccharophagus</taxon>
    </lineage>
</organism>
<proteinExistence type="predicted"/>
<dbReference type="EMBL" id="JAUOPB010000007">
    <property type="protein sequence ID" value="MDO6422864.1"/>
    <property type="molecule type" value="Genomic_DNA"/>
</dbReference>
<dbReference type="AlphaFoldDB" id="A0AAW7X5Q2"/>
<dbReference type="CDD" id="cd09859">
    <property type="entry name" value="PIN_53EXO"/>
    <property type="match status" value="1"/>
</dbReference>
<dbReference type="SUPFAM" id="SSF47807">
    <property type="entry name" value="5' to 3' exonuclease, C-terminal subdomain"/>
    <property type="match status" value="1"/>
</dbReference>
<dbReference type="GO" id="GO:0008409">
    <property type="term" value="F:5'-3' exonuclease activity"/>
    <property type="evidence" value="ECO:0007669"/>
    <property type="project" value="InterPro"/>
</dbReference>
<keyword evidence="3" id="KW-0238">DNA-binding</keyword>
<dbReference type="Gene3D" id="1.10.150.20">
    <property type="entry name" value="5' to 3' exonuclease, C-terminal subdomain"/>
    <property type="match status" value="1"/>
</dbReference>
<comment type="caution">
    <text evidence="5">The sequence shown here is derived from an EMBL/GenBank/DDBJ whole genome shotgun (WGS) entry which is preliminary data.</text>
</comment>
<dbReference type="GO" id="GO:0003677">
    <property type="term" value="F:DNA binding"/>
    <property type="evidence" value="ECO:0007669"/>
    <property type="project" value="UniProtKB-KW"/>
</dbReference>
<dbReference type="InterPro" id="IPR029060">
    <property type="entry name" value="PIN-like_dom_sf"/>
</dbReference>
<evidence type="ECO:0000256" key="1">
    <source>
        <dbReference type="ARBA" id="ARBA00022722"/>
    </source>
</evidence>
<evidence type="ECO:0000256" key="2">
    <source>
        <dbReference type="ARBA" id="ARBA00022801"/>
    </source>
</evidence>
<feature type="domain" description="5'-3' exonuclease" evidence="4">
    <location>
        <begin position="3"/>
        <end position="267"/>
    </location>
</feature>
<dbReference type="SMART" id="SM00475">
    <property type="entry name" value="53EXOc"/>
    <property type="match status" value="1"/>
</dbReference>
<name>A0AAW7X5Q2_9GAMM</name>
<dbReference type="PANTHER" id="PTHR42646:SF2">
    <property type="entry name" value="5'-3' EXONUCLEASE FAMILY PROTEIN"/>
    <property type="match status" value="1"/>
</dbReference>
<dbReference type="SMART" id="SM00279">
    <property type="entry name" value="HhH2"/>
    <property type="match status" value="1"/>
</dbReference>
<dbReference type="GO" id="GO:0017108">
    <property type="term" value="F:5'-flap endonuclease activity"/>
    <property type="evidence" value="ECO:0007669"/>
    <property type="project" value="InterPro"/>
</dbReference>
<dbReference type="InterPro" id="IPR038969">
    <property type="entry name" value="FEN"/>
</dbReference>
<protein>
    <submittedName>
        <fullName evidence="5">5'-3' exonuclease H3TH domain-containing protein</fullName>
    </submittedName>
</protein>
<dbReference type="Proteomes" id="UP001169760">
    <property type="component" value="Unassembled WGS sequence"/>
</dbReference>
<dbReference type="InterPro" id="IPR002421">
    <property type="entry name" value="5-3_exonuclease"/>
</dbReference>
<accession>A0AAW7X5Q2</accession>
<keyword evidence="5" id="KW-0269">Exonuclease</keyword>
<reference evidence="5" key="1">
    <citation type="submission" date="2023-07" db="EMBL/GenBank/DDBJ databases">
        <title>Genome content predicts the carbon catabolic preferences of heterotrophic bacteria.</title>
        <authorList>
            <person name="Gralka M."/>
        </authorList>
    </citation>
    <scope>NUCLEOTIDE SEQUENCE</scope>
    <source>
        <strain evidence="5">I3M17_2</strain>
    </source>
</reference>
<evidence type="ECO:0000259" key="4">
    <source>
        <dbReference type="SMART" id="SM00475"/>
    </source>
</evidence>
<dbReference type="InterPro" id="IPR020046">
    <property type="entry name" value="5-3_exonucl_a-hlix_arch_N"/>
</dbReference>
<evidence type="ECO:0000256" key="3">
    <source>
        <dbReference type="ARBA" id="ARBA00023125"/>
    </source>
</evidence>
<evidence type="ECO:0000313" key="5">
    <source>
        <dbReference type="EMBL" id="MDO6422864.1"/>
    </source>
</evidence>
<dbReference type="SUPFAM" id="SSF88723">
    <property type="entry name" value="PIN domain-like"/>
    <property type="match status" value="1"/>
</dbReference>
<keyword evidence="2" id="KW-0378">Hydrolase</keyword>
<dbReference type="InterPro" id="IPR020045">
    <property type="entry name" value="DNA_polI_H3TH"/>
</dbReference>
<keyword evidence="1" id="KW-0540">Nuclease</keyword>
<dbReference type="Pfam" id="PF01367">
    <property type="entry name" value="5_3_exonuc"/>
    <property type="match status" value="1"/>
</dbReference>
<dbReference type="Pfam" id="PF02739">
    <property type="entry name" value="5_3_exonuc_N"/>
    <property type="match status" value="1"/>
</dbReference>
<dbReference type="InterPro" id="IPR036279">
    <property type="entry name" value="5-3_exonuclease_C_sf"/>
</dbReference>
<sequence>MSQRVYLIDVSIYFFKYYFALPDNWWSEEGNPTAGVYGYANWLKRMLADLNPSYIAACFDESLTTCFRNDIYPDYKCSRVLPDDLLAFQLTASRQVTEVLGIPCYASATHEADDLLGTLAVRAASKGLEVCVLSRDKDLSQLIGCETAQLWDYPDGIPMKRAQIHEKLGVWPEQVVDLLALVGDVGDDIPGVPGVGVKTAAQLLTHMPSWAEVRSNIPAVANLPIRGAKSLAAKLEAYQDQVDMAYQLARIDCKAPLGRRFSLARTQVKRAQLRQLAASLGFPPSFAEV</sequence>
<dbReference type="InterPro" id="IPR008918">
    <property type="entry name" value="HhH2"/>
</dbReference>
<dbReference type="Gene3D" id="3.40.50.1010">
    <property type="entry name" value="5'-nuclease"/>
    <property type="match status" value="1"/>
</dbReference>
<dbReference type="CDD" id="cd09898">
    <property type="entry name" value="H3TH_53EXO"/>
    <property type="match status" value="1"/>
</dbReference>